<organism evidence="2 3">
    <name type="scientific">Brachionus plicatilis</name>
    <name type="common">Marine rotifer</name>
    <name type="synonym">Brachionus muelleri</name>
    <dbReference type="NCBI Taxonomy" id="10195"/>
    <lineage>
        <taxon>Eukaryota</taxon>
        <taxon>Metazoa</taxon>
        <taxon>Spiralia</taxon>
        <taxon>Gnathifera</taxon>
        <taxon>Rotifera</taxon>
        <taxon>Eurotatoria</taxon>
        <taxon>Monogononta</taxon>
        <taxon>Pseudotrocha</taxon>
        <taxon>Ploima</taxon>
        <taxon>Brachionidae</taxon>
        <taxon>Brachionus</taxon>
    </lineage>
</organism>
<accession>A0A3M7T9T8</accession>
<sequence>MNLSKEKNSLRLIRLKIYINFLRSIKYLPNVTTAVKKVQQKFLFNLYLKFTKPTTAIVEPKLYNYNQKYFVNMNNQSCSQAKTISIGQKRKRSRPKKQKAALFYSNDCDLSNSENESDPEQAVVEQEPPSDSVIEKEYFAEATVQATVDLPRKRGRPKKSITQGKILKKLISAKTNQISHHF</sequence>
<keyword evidence="3" id="KW-1185">Reference proteome</keyword>
<dbReference type="EMBL" id="REGN01000050">
    <property type="protein sequence ID" value="RNA44864.1"/>
    <property type="molecule type" value="Genomic_DNA"/>
</dbReference>
<dbReference type="InterPro" id="IPR017956">
    <property type="entry name" value="AT_hook_DNA-bd_motif"/>
</dbReference>
<evidence type="ECO:0000256" key="1">
    <source>
        <dbReference type="SAM" id="MobiDB-lite"/>
    </source>
</evidence>
<evidence type="ECO:0000313" key="2">
    <source>
        <dbReference type="EMBL" id="RNA44864.1"/>
    </source>
</evidence>
<reference evidence="2 3" key="1">
    <citation type="journal article" date="2018" name="Sci. Rep.">
        <title>Genomic signatures of local adaptation to the degree of environmental predictability in rotifers.</title>
        <authorList>
            <person name="Franch-Gras L."/>
            <person name="Hahn C."/>
            <person name="Garcia-Roger E.M."/>
            <person name="Carmona M.J."/>
            <person name="Serra M."/>
            <person name="Gomez A."/>
        </authorList>
    </citation>
    <scope>NUCLEOTIDE SEQUENCE [LARGE SCALE GENOMIC DNA]</scope>
    <source>
        <strain evidence="2">HYR1</strain>
    </source>
</reference>
<comment type="caution">
    <text evidence="2">The sequence shown here is derived from an EMBL/GenBank/DDBJ whole genome shotgun (WGS) entry which is preliminary data.</text>
</comment>
<dbReference type="GO" id="GO:0003677">
    <property type="term" value="F:DNA binding"/>
    <property type="evidence" value="ECO:0007669"/>
    <property type="project" value="InterPro"/>
</dbReference>
<dbReference type="Pfam" id="PF02178">
    <property type="entry name" value="AT_hook"/>
    <property type="match status" value="2"/>
</dbReference>
<dbReference type="Proteomes" id="UP000276133">
    <property type="component" value="Unassembled WGS sequence"/>
</dbReference>
<evidence type="ECO:0000313" key="3">
    <source>
        <dbReference type="Proteomes" id="UP000276133"/>
    </source>
</evidence>
<dbReference type="AlphaFoldDB" id="A0A3M7T9T8"/>
<proteinExistence type="predicted"/>
<name>A0A3M7T9T8_BRAPC</name>
<feature type="region of interest" description="Disordered" evidence="1">
    <location>
        <begin position="109"/>
        <end position="130"/>
    </location>
</feature>
<dbReference type="SMART" id="SM00384">
    <property type="entry name" value="AT_hook"/>
    <property type="match status" value="2"/>
</dbReference>
<protein>
    <submittedName>
        <fullName evidence="2">Uncharacterized protein</fullName>
    </submittedName>
</protein>
<gene>
    <name evidence="2" type="ORF">BpHYR1_038198</name>
</gene>